<evidence type="ECO:0000313" key="3">
    <source>
        <dbReference type="Proteomes" id="UP000001811"/>
    </source>
</evidence>
<feature type="compositionally biased region" description="Basic and acidic residues" evidence="1">
    <location>
        <begin position="10"/>
        <end position="23"/>
    </location>
</feature>
<dbReference type="Ensembl" id="ENSOCUT00000052306.1">
    <property type="protein sequence ID" value="ENSOCUP00000038444.1"/>
    <property type="gene ID" value="ENSOCUG00000035218.1"/>
</dbReference>
<reference evidence="2 3" key="1">
    <citation type="journal article" date="2011" name="Nature">
        <title>A high-resolution map of human evolutionary constraint using 29 mammals.</title>
        <authorList>
            <person name="Lindblad-Toh K."/>
            <person name="Garber M."/>
            <person name="Zuk O."/>
            <person name="Lin M.F."/>
            <person name="Parker B.J."/>
            <person name="Washietl S."/>
            <person name="Kheradpour P."/>
            <person name="Ernst J."/>
            <person name="Jordan G."/>
            <person name="Mauceli E."/>
            <person name="Ward L.D."/>
            <person name="Lowe C.B."/>
            <person name="Holloway A.K."/>
            <person name="Clamp M."/>
            <person name="Gnerre S."/>
            <person name="Alfoldi J."/>
            <person name="Beal K."/>
            <person name="Chang J."/>
            <person name="Clawson H."/>
            <person name="Cuff J."/>
            <person name="Di Palma F."/>
            <person name="Fitzgerald S."/>
            <person name="Flicek P."/>
            <person name="Guttman M."/>
            <person name="Hubisz M.J."/>
            <person name="Jaffe D.B."/>
            <person name="Jungreis I."/>
            <person name="Kent W.J."/>
            <person name="Kostka D."/>
            <person name="Lara M."/>
            <person name="Martins A.L."/>
            <person name="Massingham T."/>
            <person name="Moltke I."/>
            <person name="Raney B.J."/>
            <person name="Rasmussen M.D."/>
            <person name="Robinson J."/>
            <person name="Stark A."/>
            <person name="Vilella A.J."/>
            <person name="Wen J."/>
            <person name="Xie X."/>
            <person name="Zody M.C."/>
            <person name="Baldwin J."/>
            <person name="Bloom T."/>
            <person name="Chin C.W."/>
            <person name="Heiman D."/>
            <person name="Nicol R."/>
            <person name="Nusbaum C."/>
            <person name="Young S."/>
            <person name="Wilkinson J."/>
            <person name="Worley K.C."/>
            <person name="Kovar C.L."/>
            <person name="Muzny D.M."/>
            <person name="Gibbs R.A."/>
            <person name="Cree A."/>
            <person name="Dihn H.H."/>
            <person name="Fowler G."/>
            <person name="Jhangiani S."/>
            <person name="Joshi V."/>
            <person name="Lee S."/>
            <person name="Lewis L.R."/>
            <person name="Nazareth L.V."/>
            <person name="Okwuonu G."/>
            <person name="Santibanez J."/>
            <person name="Warren W.C."/>
            <person name="Mardis E.R."/>
            <person name="Weinstock G.M."/>
            <person name="Wilson R.K."/>
            <person name="Delehaunty K."/>
            <person name="Dooling D."/>
            <person name="Fronik C."/>
            <person name="Fulton L."/>
            <person name="Fulton B."/>
            <person name="Graves T."/>
            <person name="Minx P."/>
            <person name="Sodergren E."/>
            <person name="Birney E."/>
            <person name="Margulies E.H."/>
            <person name="Herrero J."/>
            <person name="Green E.D."/>
            <person name="Haussler D."/>
            <person name="Siepel A."/>
            <person name="Goldman N."/>
            <person name="Pollard K.S."/>
            <person name="Pedersen J.S."/>
            <person name="Lander E.S."/>
            <person name="Kellis M."/>
        </authorList>
    </citation>
    <scope>NUCLEOTIDE SEQUENCE [LARGE SCALE GENOMIC DNA]</scope>
    <source>
        <strain evidence="2 3">Thorbecke inbred</strain>
    </source>
</reference>
<organism evidence="2 3">
    <name type="scientific">Oryctolagus cuniculus</name>
    <name type="common">Rabbit</name>
    <dbReference type="NCBI Taxonomy" id="9986"/>
    <lineage>
        <taxon>Eukaryota</taxon>
        <taxon>Metazoa</taxon>
        <taxon>Chordata</taxon>
        <taxon>Craniata</taxon>
        <taxon>Vertebrata</taxon>
        <taxon>Euteleostomi</taxon>
        <taxon>Mammalia</taxon>
        <taxon>Eutheria</taxon>
        <taxon>Euarchontoglires</taxon>
        <taxon>Glires</taxon>
        <taxon>Lagomorpha</taxon>
        <taxon>Leporidae</taxon>
        <taxon>Oryctolagus</taxon>
    </lineage>
</organism>
<protein>
    <submittedName>
        <fullName evidence="2">Uncharacterized protein</fullName>
    </submittedName>
</protein>
<keyword evidence="3" id="KW-1185">Reference proteome</keyword>
<feature type="region of interest" description="Disordered" evidence="1">
    <location>
        <begin position="51"/>
        <end position="115"/>
    </location>
</feature>
<dbReference type="Bgee" id="ENSOCUG00000035218">
    <property type="expression patterns" value="Expressed in skin of back and 15 other cell types or tissues"/>
</dbReference>
<name>A0A5F9CZ00_RABIT</name>
<reference evidence="2" key="3">
    <citation type="submission" date="2025-09" db="UniProtKB">
        <authorList>
            <consortium name="Ensembl"/>
        </authorList>
    </citation>
    <scope>IDENTIFICATION</scope>
    <source>
        <strain evidence="2">Thorbecke</strain>
    </source>
</reference>
<feature type="compositionally biased region" description="Basic and acidic residues" evidence="1">
    <location>
        <begin position="55"/>
        <end position="75"/>
    </location>
</feature>
<dbReference type="STRING" id="9986.ENSOCUP00000038444"/>
<sequence length="115" mass="12254">VHGHQQRRRGHEDELQGPEPDVRDGEIVVVAHVLAAGLEGVAGKVGLLISPHLLGGHDEDHDAKDEEDREPDLPDARGVLIDSSQDGLQRAPIHPPLCAVGTGKDQGTQHGRLEG</sequence>
<dbReference type="AlphaFoldDB" id="A0A5F9CZ00"/>
<feature type="region of interest" description="Disordered" evidence="1">
    <location>
        <begin position="1"/>
        <end position="23"/>
    </location>
</feature>
<reference evidence="2" key="2">
    <citation type="submission" date="2025-08" db="UniProtKB">
        <authorList>
            <consortium name="Ensembl"/>
        </authorList>
    </citation>
    <scope>IDENTIFICATION</scope>
    <source>
        <strain evidence="2">Thorbecke</strain>
    </source>
</reference>
<evidence type="ECO:0000313" key="2">
    <source>
        <dbReference type="Ensembl" id="ENSOCUP00000038444.1"/>
    </source>
</evidence>
<dbReference type="Proteomes" id="UP000001811">
    <property type="component" value="Chromosome 8"/>
</dbReference>
<dbReference type="EMBL" id="AAGW02051896">
    <property type="status" value="NOT_ANNOTATED_CDS"/>
    <property type="molecule type" value="Genomic_DNA"/>
</dbReference>
<evidence type="ECO:0000256" key="1">
    <source>
        <dbReference type="SAM" id="MobiDB-lite"/>
    </source>
</evidence>
<accession>A0A5F9CZ00</accession>
<dbReference type="InParanoid" id="A0A5F9CZ00"/>
<proteinExistence type="predicted"/>
<dbReference type="GeneTree" id="ENSGT01120000271992"/>